<keyword evidence="4 12" id="KW-0732">Signal</keyword>
<keyword evidence="3" id="KW-0336">GPI-anchor</keyword>
<dbReference type="Gene3D" id="2.60.40.420">
    <property type="entry name" value="Cupredoxins - blue copper proteins"/>
    <property type="match status" value="1"/>
</dbReference>
<dbReference type="AlphaFoldDB" id="G7JR38"/>
<evidence type="ECO:0000256" key="12">
    <source>
        <dbReference type="SAM" id="SignalP"/>
    </source>
</evidence>
<evidence type="ECO:0000256" key="9">
    <source>
        <dbReference type="ARBA" id="ARBA00035011"/>
    </source>
</evidence>
<keyword evidence="11" id="KW-1133">Transmembrane helix</keyword>
<name>G7JR38_MEDTR</name>
<keyword evidence="11" id="KW-0812">Transmembrane</keyword>
<evidence type="ECO:0000256" key="3">
    <source>
        <dbReference type="ARBA" id="ARBA00022622"/>
    </source>
</evidence>
<dbReference type="SUPFAM" id="SSF49503">
    <property type="entry name" value="Cupredoxins"/>
    <property type="match status" value="1"/>
</dbReference>
<dbReference type="PANTHER" id="PTHR33021">
    <property type="entry name" value="BLUE COPPER PROTEIN"/>
    <property type="match status" value="1"/>
</dbReference>
<dbReference type="GO" id="GO:0005886">
    <property type="term" value="C:plasma membrane"/>
    <property type="evidence" value="ECO:0000318"/>
    <property type="project" value="GO_Central"/>
</dbReference>
<dbReference type="EnsemblPlants" id="AES92105">
    <property type="protein sequence ID" value="AES92105"/>
    <property type="gene ID" value="MTR_4g124280"/>
</dbReference>
<keyword evidence="16" id="KW-1185">Reference proteome</keyword>
<feature type="signal peptide" evidence="12">
    <location>
        <begin position="1"/>
        <end position="22"/>
    </location>
</feature>
<dbReference type="PANTHER" id="PTHR33021:SF185">
    <property type="entry name" value="EARLY NODULIN-LIKE PROTEIN 3-RELATED"/>
    <property type="match status" value="1"/>
</dbReference>
<proteinExistence type="inferred from homology"/>
<evidence type="ECO:0000256" key="6">
    <source>
        <dbReference type="ARBA" id="ARBA00023157"/>
    </source>
</evidence>
<feature type="domain" description="Phytocyanin" evidence="13">
    <location>
        <begin position="23"/>
        <end position="126"/>
    </location>
</feature>
<dbReference type="InterPro" id="IPR003245">
    <property type="entry name" value="Phytocyanin_dom"/>
</dbReference>
<dbReference type="EMBL" id="CM001220">
    <property type="protein sequence ID" value="AES92105.2"/>
    <property type="molecule type" value="Genomic_DNA"/>
</dbReference>
<evidence type="ECO:0000256" key="7">
    <source>
        <dbReference type="ARBA" id="ARBA00023180"/>
    </source>
</evidence>
<reference evidence="14 16" key="1">
    <citation type="journal article" date="2011" name="Nature">
        <title>The Medicago genome provides insight into the evolution of rhizobial symbioses.</title>
        <authorList>
            <person name="Young N.D."/>
            <person name="Debelle F."/>
            <person name="Oldroyd G.E."/>
            <person name="Geurts R."/>
            <person name="Cannon S.B."/>
            <person name="Udvardi M.K."/>
            <person name="Benedito V.A."/>
            <person name="Mayer K.F."/>
            <person name="Gouzy J."/>
            <person name="Schoof H."/>
            <person name="Van de Peer Y."/>
            <person name="Proost S."/>
            <person name="Cook D.R."/>
            <person name="Meyers B.C."/>
            <person name="Spannagl M."/>
            <person name="Cheung F."/>
            <person name="De Mita S."/>
            <person name="Krishnakumar V."/>
            <person name="Gundlach H."/>
            <person name="Zhou S."/>
            <person name="Mudge J."/>
            <person name="Bharti A.K."/>
            <person name="Murray J.D."/>
            <person name="Naoumkina M.A."/>
            <person name="Rosen B."/>
            <person name="Silverstein K.A."/>
            <person name="Tang H."/>
            <person name="Rombauts S."/>
            <person name="Zhao P.X."/>
            <person name="Zhou P."/>
            <person name="Barbe V."/>
            <person name="Bardou P."/>
            <person name="Bechner M."/>
            <person name="Bellec A."/>
            <person name="Berger A."/>
            <person name="Berges H."/>
            <person name="Bidwell S."/>
            <person name="Bisseling T."/>
            <person name="Choisne N."/>
            <person name="Couloux A."/>
            <person name="Denny R."/>
            <person name="Deshpande S."/>
            <person name="Dai X."/>
            <person name="Doyle J.J."/>
            <person name="Dudez A.M."/>
            <person name="Farmer A.D."/>
            <person name="Fouteau S."/>
            <person name="Franken C."/>
            <person name="Gibelin C."/>
            <person name="Gish J."/>
            <person name="Goldstein S."/>
            <person name="Gonzalez A.J."/>
            <person name="Green P.J."/>
            <person name="Hallab A."/>
            <person name="Hartog M."/>
            <person name="Hua A."/>
            <person name="Humphray S.J."/>
            <person name="Jeong D.H."/>
            <person name="Jing Y."/>
            <person name="Jocker A."/>
            <person name="Kenton S.M."/>
            <person name="Kim D.J."/>
            <person name="Klee K."/>
            <person name="Lai H."/>
            <person name="Lang C."/>
            <person name="Lin S."/>
            <person name="Macmil S.L."/>
            <person name="Magdelenat G."/>
            <person name="Matthews L."/>
            <person name="McCorrison J."/>
            <person name="Monaghan E.L."/>
            <person name="Mun J.H."/>
            <person name="Najar F.Z."/>
            <person name="Nicholson C."/>
            <person name="Noirot C."/>
            <person name="O'Bleness M."/>
            <person name="Paule C.R."/>
            <person name="Poulain J."/>
            <person name="Prion F."/>
            <person name="Qin B."/>
            <person name="Qu C."/>
            <person name="Retzel E.F."/>
            <person name="Riddle C."/>
            <person name="Sallet E."/>
            <person name="Samain S."/>
            <person name="Samson N."/>
            <person name="Sanders I."/>
            <person name="Saurat O."/>
            <person name="Scarpelli C."/>
            <person name="Schiex T."/>
            <person name="Segurens B."/>
            <person name="Severin A.J."/>
            <person name="Sherrier D.J."/>
            <person name="Shi R."/>
            <person name="Sims S."/>
            <person name="Singer S.R."/>
            <person name="Sinharoy S."/>
            <person name="Sterck L."/>
            <person name="Viollet A."/>
            <person name="Wang B.B."/>
            <person name="Wang K."/>
            <person name="Wang M."/>
            <person name="Wang X."/>
            <person name="Warfsmann J."/>
            <person name="Weissenbach J."/>
            <person name="White D.D."/>
            <person name="White J.D."/>
            <person name="Wiley G.B."/>
            <person name="Wincker P."/>
            <person name="Xing Y."/>
            <person name="Yang L."/>
            <person name="Yao Z."/>
            <person name="Ying F."/>
            <person name="Zhai J."/>
            <person name="Zhou L."/>
            <person name="Zuber A."/>
            <person name="Denarie J."/>
            <person name="Dixon R.A."/>
            <person name="May G.D."/>
            <person name="Schwartz D.C."/>
            <person name="Rogers J."/>
            <person name="Quetier F."/>
            <person name="Town C.D."/>
            <person name="Roe B.A."/>
        </authorList>
    </citation>
    <scope>NUCLEOTIDE SEQUENCE [LARGE SCALE GENOMIC DNA]</scope>
    <source>
        <strain evidence="14">A17</strain>
        <strain evidence="15 16">cv. Jemalong A17</strain>
    </source>
</reference>
<dbReference type="PaxDb" id="3880-AES92105"/>
<evidence type="ECO:0000259" key="13">
    <source>
        <dbReference type="PROSITE" id="PS51485"/>
    </source>
</evidence>
<evidence type="ECO:0000313" key="14">
    <source>
        <dbReference type="EMBL" id="AES92105.2"/>
    </source>
</evidence>
<evidence type="ECO:0000256" key="4">
    <source>
        <dbReference type="ARBA" id="ARBA00022729"/>
    </source>
</evidence>
<evidence type="ECO:0000256" key="8">
    <source>
        <dbReference type="ARBA" id="ARBA00023288"/>
    </source>
</evidence>
<comment type="subcellular location">
    <subcellularLocation>
        <location evidence="1">Cell membrane</location>
        <topology evidence="1">Lipid-anchor</topology>
        <topology evidence="1">GPI-anchor</topology>
    </subcellularLocation>
</comment>
<keyword evidence="7" id="KW-0325">Glycoprotein</keyword>
<dbReference type="STRING" id="3880.G7JR38"/>
<keyword evidence="6" id="KW-1015">Disulfide bond</keyword>
<dbReference type="GO" id="GO:0098552">
    <property type="term" value="C:side of membrane"/>
    <property type="evidence" value="ECO:0007669"/>
    <property type="project" value="UniProtKB-KW"/>
</dbReference>
<dbReference type="InterPro" id="IPR039391">
    <property type="entry name" value="Phytocyanin-like"/>
</dbReference>
<dbReference type="InterPro" id="IPR041846">
    <property type="entry name" value="ENL_dom"/>
</dbReference>
<dbReference type="CDD" id="cd11019">
    <property type="entry name" value="OsENODL1_like"/>
    <property type="match status" value="1"/>
</dbReference>
<feature type="transmembrane region" description="Helical" evidence="11">
    <location>
        <begin position="216"/>
        <end position="236"/>
    </location>
</feature>
<organism evidence="14 16">
    <name type="scientific">Medicago truncatula</name>
    <name type="common">Barrel medic</name>
    <name type="synonym">Medicago tribuloides</name>
    <dbReference type="NCBI Taxonomy" id="3880"/>
    <lineage>
        <taxon>Eukaryota</taxon>
        <taxon>Viridiplantae</taxon>
        <taxon>Streptophyta</taxon>
        <taxon>Embryophyta</taxon>
        <taxon>Tracheophyta</taxon>
        <taxon>Spermatophyta</taxon>
        <taxon>Magnoliopsida</taxon>
        <taxon>eudicotyledons</taxon>
        <taxon>Gunneridae</taxon>
        <taxon>Pentapetalae</taxon>
        <taxon>rosids</taxon>
        <taxon>fabids</taxon>
        <taxon>Fabales</taxon>
        <taxon>Fabaceae</taxon>
        <taxon>Papilionoideae</taxon>
        <taxon>50 kb inversion clade</taxon>
        <taxon>NPAAA clade</taxon>
        <taxon>Hologalegina</taxon>
        <taxon>IRL clade</taxon>
        <taxon>Trifolieae</taxon>
        <taxon>Medicago</taxon>
    </lineage>
</organism>
<evidence type="ECO:0000256" key="2">
    <source>
        <dbReference type="ARBA" id="ARBA00022475"/>
    </source>
</evidence>
<protein>
    <submittedName>
        <fullName evidence="14">Plastocyanin-like domain protein</fullName>
    </submittedName>
</protein>
<reference evidence="15" key="3">
    <citation type="submission" date="2015-04" db="UniProtKB">
        <authorList>
            <consortium name="EnsemblPlants"/>
        </authorList>
    </citation>
    <scope>IDENTIFICATION</scope>
    <source>
        <strain evidence="15">cv. Jemalong A17</strain>
    </source>
</reference>
<dbReference type="HOGENOM" id="CLU_058719_1_0_1"/>
<keyword evidence="2" id="KW-1003">Cell membrane</keyword>
<evidence type="ECO:0000256" key="5">
    <source>
        <dbReference type="ARBA" id="ARBA00023136"/>
    </source>
</evidence>
<evidence type="ECO:0000256" key="10">
    <source>
        <dbReference type="SAM" id="MobiDB-lite"/>
    </source>
</evidence>
<dbReference type="Pfam" id="PF02298">
    <property type="entry name" value="Cu_bind_like"/>
    <property type="match status" value="1"/>
</dbReference>
<keyword evidence="5 11" id="KW-0472">Membrane</keyword>
<accession>A0A0C3X783</accession>
<feature type="chain" id="PRO_5014573092" evidence="12">
    <location>
        <begin position="23"/>
        <end position="238"/>
    </location>
</feature>
<reference evidence="14 16" key="2">
    <citation type="journal article" date="2014" name="BMC Genomics">
        <title>An improved genome release (version Mt4.0) for the model legume Medicago truncatula.</title>
        <authorList>
            <person name="Tang H."/>
            <person name="Krishnakumar V."/>
            <person name="Bidwell S."/>
            <person name="Rosen B."/>
            <person name="Chan A."/>
            <person name="Zhou S."/>
            <person name="Gentzbittel L."/>
            <person name="Childs K.L."/>
            <person name="Yandell M."/>
            <person name="Gundlach H."/>
            <person name="Mayer K.F."/>
            <person name="Schwartz D.C."/>
            <person name="Town C.D."/>
        </authorList>
    </citation>
    <scope>GENOME REANNOTATION</scope>
    <source>
        <strain evidence="15 16">cv. Jemalong A17</strain>
    </source>
</reference>
<keyword evidence="8" id="KW-0449">Lipoprotein</keyword>
<feature type="compositionally biased region" description="Polar residues" evidence="10">
    <location>
        <begin position="175"/>
        <end position="185"/>
    </location>
</feature>
<feature type="compositionally biased region" description="Pro residues" evidence="10">
    <location>
        <begin position="147"/>
        <end position="158"/>
    </location>
</feature>
<feature type="region of interest" description="Disordered" evidence="10">
    <location>
        <begin position="131"/>
        <end position="214"/>
    </location>
</feature>
<comment type="similarity">
    <text evidence="9">Belongs to the early nodulin-like (ENODL) family.</text>
</comment>
<gene>
    <name evidence="14" type="ordered locus">MTR_4g124280</name>
</gene>
<dbReference type="eggNOG" id="ENOG502RZ81">
    <property type="taxonomic scope" value="Eukaryota"/>
</dbReference>
<sequence>MMRCGFLLFVSTLILSSSLSYAYTYNVGAKDGWTVKPSQDYNYNFWASNIRFQINDTLFFKYQKGSDSVLVVNKQDYDSCNINNPIHNMDNGDSSFLLDKSDHYYFISGKDLNCVNGEKFNLVVLSPHHHHYHEHHGPSLSPAVAPVHPPTSPSPWNAPTPDAHGTAVPTPSARDMTTLTSSGVHNGNAPAIAPASNDHGHNSPAPSPARSDSTRLTGSVGVIVMVVLVLGSFTFFHG</sequence>
<evidence type="ECO:0000256" key="1">
    <source>
        <dbReference type="ARBA" id="ARBA00004609"/>
    </source>
</evidence>
<dbReference type="Proteomes" id="UP000002051">
    <property type="component" value="Chromosome 4"/>
</dbReference>
<evidence type="ECO:0000256" key="11">
    <source>
        <dbReference type="SAM" id="Phobius"/>
    </source>
</evidence>
<dbReference type="PROSITE" id="PS51485">
    <property type="entry name" value="PHYTOCYANIN"/>
    <property type="match status" value="1"/>
</dbReference>
<dbReference type="InterPro" id="IPR008972">
    <property type="entry name" value="Cupredoxin"/>
</dbReference>
<dbReference type="GO" id="GO:0009055">
    <property type="term" value="F:electron transfer activity"/>
    <property type="evidence" value="ECO:0007669"/>
    <property type="project" value="InterPro"/>
</dbReference>
<evidence type="ECO:0000313" key="15">
    <source>
        <dbReference type="EnsemblPlants" id="AES92105"/>
    </source>
</evidence>
<dbReference type="FunFam" id="2.60.40.420:FF:000010">
    <property type="entry name" value="Early nodulin-like protein 1"/>
    <property type="match status" value="1"/>
</dbReference>
<evidence type="ECO:0000313" key="16">
    <source>
        <dbReference type="Proteomes" id="UP000002051"/>
    </source>
</evidence>
<accession>G7JR38</accession>